<comment type="caution">
    <text evidence="3">The sequence shown here is derived from an EMBL/GenBank/DDBJ whole genome shotgun (WGS) entry which is preliminary data.</text>
</comment>
<dbReference type="InterPro" id="IPR025194">
    <property type="entry name" value="RodZ-like_C"/>
</dbReference>
<dbReference type="InterPro" id="IPR050400">
    <property type="entry name" value="Bact_Cytoskel_RodZ"/>
</dbReference>
<dbReference type="AlphaFoldDB" id="A0A9D9DDA3"/>
<sequence length="294" mass="32162">MTTENTTNTEMHADMTVGEMLRNARTTGRRKREIPTVSKQLCIREEFLQALEDGNYTVIPETVYILGFARNYAMELGLDPDEIVNKLKREMGLGAECDAGEEKNDAPACGGTDANSPQDVWYHKLWGRVVKFMRRYWIWVLCGVVVLALGIAGIIFATTHGVDNAPENNLAPVETTLAADVPPEPEYNVAVRERFGTENRENGNVILQATAESWVKVEDRRGNTVFSRVLVPGDVYYVPAGDEYTAIFGNAGGIDVWVNGKLAPAVGADHTRVSGVSLAPGKLMPSDATGTDVE</sequence>
<dbReference type="InterPro" id="IPR010982">
    <property type="entry name" value="Lambda_DNA-bd_dom_sf"/>
</dbReference>
<dbReference type="Pfam" id="PF13464">
    <property type="entry name" value="RodZ_C"/>
    <property type="match status" value="1"/>
</dbReference>
<reference evidence="3" key="1">
    <citation type="submission" date="2020-10" db="EMBL/GenBank/DDBJ databases">
        <authorList>
            <person name="Gilroy R."/>
        </authorList>
    </citation>
    <scope>NUCLEOTIDE SEQUENCE</scope>
    <source>
        <strain evidence="3">8207</strain>
    </source>
</reference>
<protein>
    <submittedName>
        <fullName evidence="3">DUF4115 domain-containing protein</fullName>
    </submittedName>
</protein>
<keyword evidence="1" id="KW-0812">Transmembrane</keyword>
<dbReference type="EMBL" id="JADINC010000011">
    <property type="protein sequence ID" value="MBO8424965.1"/>
    <property type="molecule type" value="Genomic_DNA"/>
</dbReference>
<reference evidence="3" key="2">
    <citation type="journal article" date="2021" name="PeerJ">
        <title>Extensive microbial diversity within the chicken gut microbiome revealed by metagenomics and culture.</title>
        <authorList>
            <person name="Gilroy R."/>
            <person name="Ravi A."/>
            <person name="Getino M."/>
            <person name="Pursley I."/>
            <person name="Horton D.L."/>
            <person name="Alikhan N.F."/>
            <person name="Baker D."/>
            <person name="Gharbi K."/>
            <person name="Hall N."/>
            <person name="Watson M."/>
            <person name="Adriaenssens E.M."/>
            <person name="Foster-Nyarko E."/>
            <person name="Jarju S."/>
            <person name="Secka A."/>
            <person name="Antonio M."/>
            <person name="Oren A."/>
            <person name="Chaudhuri R.R."/>
            <person name="La Ragione R."/>
            <person name="Hildebrand F."/>
            <person name="Pallen M.J."/>
        </authorList>
    </citation>
    <scope>NUCLEOTIDE SEQUENCE</scope>
    <source>
        <strain evidence="3">8207</strain>
    </source>
</reference>
<name>A0A9D9DDA3_9PROT</name>
<proteinExistence type="predicted"/>
<feature type="transmembrane region" description="Helical" evidence="1">
    <location>
        <begin position="136"/>
        <end position="157"/>
    </location>
</feature>
<dbReference type="Gene3D" id="1.10.260.40">
    <property type="entry name" value="lambda repressor-like DNA-binding domains"/>
    <property type="match status" value="1"/>
</dbReference>
<evidence type="ECO:0000256" key="1">
    <source>
        <dbReference type="SAM" id="Phobius"/>
    </source>
</evidence>
<keyword evidence="1" id="KW-0472">Membrane</keyword>
<accession>A0A9D9DDA3</accession>
<dbReference type="PANTHER" id="PTHR34475">
    <property type="match status" value="1"/>
</dbReference>
<dbReference type="Proteomes" id="UP000823630">
    <property type="component" value="Unassembled WGS sequence"/>
</dbReference>
<evidence type="ECO:0000259" key="2">
    <source>
        <dbReference type="Pfam" id="PF13464"/>
    </source>
</evidence>
<evidence type="ECO:0000313" key="3">
    <source>
        <dbReference type="EMBL" id="MBO8424965.1"/>
    </source>
</evidence>
<feature type="domain" description="Cytoskeleton protein RodZ-like C-terminal" evidence="2">
    <location>
        <begin position="207"/>
        <end position="273"/>
    </location>
</feature>
<organism evidence="3 4">
    <name type="scientific">Candidatus Enterousia avistercoris</name>
    <dbReference type="NCBI Taxonomy" id="2840788"/>
    <lineage>
        <taxon>Bacteria</taxon>
        <taxon>Pseudomonadati</taxon>
        <taxon>Pseudomonadota</taxon>
        <taxon>Alphaproteobacteria</taxon>
        <taxon>Candidatus Enterousia</taxon>
    </lineage>
</organism>
<dbReference type="Pfam" id="PF13413">
    <property type="entry name" value="HTH_25"/>
    <property type="match status" value="1"/>
</dbReference>
<evidence type="ECO:0000313" key="4">
    <source>
        <dbReference type="Proteomes" id="UP000823630"/>
    </source>
</evidence>
<dbReference type="PANTHER" id="PTHR34475:SF1">
    <property type="entry name" value="CYTOSKELETON PROTEIN RODZ"/>
    <property type="match status" value="1"/>
</dbReference>
<gene>
    <name evidence="3" type="ORF">IAC69_00610</name>
</gene>
<keyword evidence="1" id="KW-1133">Transmembrane helix</keyword>
<dbReference type="GO" id="GO:0003677">
    <property type="term" value="F:DNA binding"/>
    <property type="evidence" value="ECO:0007669"/>
    <property type="project" value="InterPro"/>
</dbReference>